<dbReference type="GO" id="GO:0004016">
    <property type="term" value="F:adenylate cyclase activity"/>
    <property type="evidence" value="ECO:0007669"/>
    <property type="project" value="TreeGrafter"/>
</dbReference>
<name>A0A210QCM1_MIZYE</name>
<evidence type="ECO:0000256" key="2">
    <source>
        <dbReference type="ARBA" id="ARBA00004479"/>
    </source>
</evidence>
<evidence type="ECO:0000259" key="19">
    <source>
        <dbReference type="PROSITE" id="PS50011"/>
    </source>
</evidence>
<feature type="signal peptide" evidence="18">
    <location>
        <begin position="1"/>
        <end position="25"/>
    </location>
</feature>
<keyword evidence="12 14" id="KW-0456">Lyase</keyword>
<dbReference type="OrthoDB" id="1890790at2759"/>
<dbReference type="CDD" id="cd07302">
    <property type="entry name" value="CHD"/>
    <property type="match status" value="1"/>
</dbReference>
<dbReference type="Pfam" id="PF00211">
    <property type="entry name" value="Guanylate_cyc"/>
    <property type="match status" value="1"/>
</dbReference>
<reference evidence="21 22" key="1">
    <citation type="journal article" date="2017" name="Nat. Ecol. Evol.">
        <title>Scallop genome provides insights into evolution of bilaterian karyotype and development.</title>
        <authorList>
            <person name="Wang S."/>
            <person name="Zhang J."/>
            <person name="Jiao W."/>
            <person name="Li J."/>
            <person name="Xun X."/>
            <person name="Sun Y."/>
            <person name="Guo X."/>
            <person name="Huan P."/>
            <person name="Dong B."/>
            <person name="Zhang L."/>
            <person name="Hu X."/>
            <person name="Sun X."/>
            <person name="Wang J."/>
            <person name="Zhao C."/>
            <person name="Wang Y."/>
            <person name="Wang D."/>
            <person name="Huang X."/>
            <person name="Wang R."/>
            <person name="Lv J."/>
            <person name="Li Y."/>
            <person name="Zhang Z."/>
            <person name="Liu B."/>
            <person name="Lu W."/>
            <person name="Hui Y."/>
            <person name="Liang J."/>
            <person name="Zhou Z."/>
            <person name="Hou R."/>
            <person name="Li X."/>
            <person name="Liu Y."/>
            <person name="Li H."/>
            <person name="Ning X."/>
            <person name="Lin Y."/>
            <person name="Zhao L."/>
            <person name="Xing Q."/>
            <person name="Dou J."/>
            <person name="Li Y."/>
            <person name="Mao J."/>
            <person name="Guo H."/>
            <person name="Dou H."/>
            <person name="Li T."/>
            <person name="Mu C."/>
            <person name="Jiang W."/>
            <person name="Fu Q."/>
            <person name="Fu X."/>
            <person name="Miao Y."/>
            <person name="Liu J."/>
            <person name="Yu Q."/>
            <person name="Li R."/>
            <person name="Liao H."/>
            <person name="Li X."/>
            <person name="Kong Y."/>
            <person name="Jiang Z."/>
            <person name="Chourrout D."/>
            <person name="Li R."/>
            <person name="Bao Z."/>
        </authorList>
    </citation>
    <scope>NUCLEOTIDE SEQUENCE [LARGE SCALE GENOMIC DNA]</scope>
    <source>
        <strain evidence="21 22">PY_sf001</strain>
    </source>
</reference>
<feature type="transmembrane region" description="Helical" evidence="17">
    <location>
        <begin position="478"/>
        <end position="498"/>
    </location>
</feature>
<evidence type="ECO:0000259" key="20">
    <source>
        <dbReference type="PROSITE" id="PS50125"/>
    </source>
</evidence>
<feature type="region of interest" description="Disordered" evidence="16">
    <location>
        <begin position="1185"/>
        <end position="1204"/>
    </location>
</feature>
<proteinExistence type="inferred from homology"/>
<dbReference type="InterPro" id="IPR001828">
    <property type="entry name" value="ANF_lig-bd_rcpt"/>
</dbReference>
<dbReference type="PROSITE" id="PS50125">
    <property type="entry name" value="GUANYLATE_CYCLASE_2"/>
    <property type="match status" value="1"/>
</dbReference>
<dbReference type="InterPro" id="IPR000719">
    <property type="entry name" value="Prot_kinase_dom"/>
</dbReference>
<dbReference type="GO" id="GO:0007168">
    <property type="term" value="P:receptor guanylyl cyclase signaling pathway"/>
    <property type="evidence" value="ECO:0007669"/>
    <property type="project" value="TreeGrafter"/>
</dbReference>
<dbReference type="PANTHER" id="PTHR11920:SF335">
    <property type="entry name" value="GUANYLATE CYCLASE"/>
    <property type="match status" value="1"/>
</dbReference>
<keyword evidence="22" id="KW-1185">Reference proteome</keyword>
<dbReference type="Pfam" id="PF01094">
    <property type="entry name" value="ANF_receptor"/>
    <property type="match status" value="1"/>
</dbReference>
<evidence type="ECO:0000313" key="21">
    <source>
        <dbReference type="EMBL" id="OWF46455.1"/>
    </source>
</evidence>
<evidence type="ECO:0000256" key="14">
    <source>
        <dbReference type="RuleBase" id="RU000405"/>
    </source>
</evidence>
<keyword evidence="8" id="KW-0342">GTP-binding</keyword>
<evidence type="ECO:0000256" key="15">
    <source>
        <dbReference type="RuleBase" id="RU003431"/>
    </source>
</evidence>
<dbReference type="CDD" id="cd14042">
    <property type="entry name" value="PK_GC-A_B"/>
    <property type="match status" value="1"/>
</dbReference>
<evidence type="ECO:0000256" key="11">
    <source>
        <dbReference type="ARBA" id="ARBA00023180"/>
    </source>
</evidence>
<dbReference type="InterPro" id="IPR001245">
    <property type="entry name" value="Ser-Thr/Tyr_kinase_cat_dom"/>
</dbReference>
<dbReference type="GO" id="GO:0005525">
    <property type="term" value="F:GTP binding"/>
    <property type="evidence" value="ECO:0007669"/>
    <property type="project" value="UniProtKB-KW"/>
</dbReference>
<keyword evidence="9 17" id="KW-0472">Membrane</keyword>
<comment type="caution">
    <text evidence="21">The sequence shown here is derived from an EMBL/GenBank/DDBJ whole genome shotgun (WGS) entry which is preliminary data.</text>
</comment>
<dbReference type="SUPFAM" id="SSF56112">
    <property type="entry name" value="Protein kinase-like (PK-like)"/>
    <property type="match status" value="1"/>
</dbReference>
<evidence type="ECO:0000256" key="16">
    <source>
        <dbReference type="SAM" id="MobiDB-lite"/>
    </source>
</evidence>
<dbReference type="InterPro" id="IPR029787">
    <property type="entry name" value="Nucleotide_cyclase"/>
</dbReference>
<feature type="compositionally biased region" description="Polar residues" evidence="16">
    <location>
        <begin position="1186"/>
        <end position="1197"/>
    </location>
</feature>
<dbReference type="InterPro" id="IPR011009">
    <property type="entry name" value="Kinase-like_dom_sf"/>
</dbReference>
<dbReference type="AlphaFoldDB" id="A0A210QCM1"/>
<dbReference type="PANTHER" id="PTHR11920">
    <property type="entry name" value="GUANYLYL CYCLASE"/>
    <property type="match status" value="1"/>
</dbReference>
<dbReference type="PROSITE" id="PS50011">
    <property type="entry name" value="PROTEIN_KINASE_DOM"/>
    <property type="match status" value="1"/>
</dbReference>
<evidence type="ECO:0000256" key="7">
    <source>
        <dbReference type="ARBA" id="ARBA00022989"/>
    </source>
</evidence>
<dbReference type="Proteomes" id="UP000242188">
    <property type="component" value="Unassembled WGS sequence"/>
</dbReference>
<gene>
    <name evidence="21" type="ORF">KP79_PYT05201</name>
</gene>
<feature type="domain" description="Guanylate cyclase" evidence="20">
    <location>
        <begin position="887"/>
        <end position="1017"/>
    </location>
</feature>
<evidence type="ECO:0000256" key="13">
    <source>
        <dbReference type="ARBA" id="ARBA00023293"/>
    </source>
</evidence>
<dbReference type="SUPFAM" id="SSF53822">
    <property type="entry name" value="Periplasmic binding protein-like I"/>
    <property type="match status" value="1"/>
</dbReference>
<dbReference type="FunFam" id="3.30.70.1230:FF:000004">
    <property type="entry name" value="Guanylate cyclase"/>
    <property type="match status" value="1"/>
</dbReference>
<feature type="region of interest" description="Disordered" evidence="16">
    <location>
        <begin position="1154"/>
        <end position="1178"/>
    </location>
</feature>
<keyword evidence="6" id="KW-0547">Nucleotide-binding</keyword>
<comment type="subcellular location">
    <subcellularLocation>
        <location evidence="2">Membrane</location>
        <topology evidence="2">Single-pass type I membrane protein</topology>
    </subcellularLocation>
</comment>
<dbReference type="InterPro" id="IPR001054">
    <property type="entry name" value="A/G_cyclase"/>
</dbReference>
<dbReference type="GO" id="GO:0004383">
    <property type="term" value="F:guanylate cyclase activity"/>
    <property type="evidence" value="ECO:0007669"/>
    <property type="project" value="UniProtKB-EC"/>
</dbReference>
<comment type="catalytic activity">
    <reaction evidence="1 15">
        <text>GTP = 3',5'-cyclic GMP + diphosphate</text>
        <dbReference type="Rhea" id="RHEA:13665"/>
        <dbReference type="ChEBI" id="CHEBI:33019"/>
        <dbReference type="ChEBI" id="CHEBI:37565"/>
        <dbReference type="ChEBI" id="CHEBI:57746"/>
        <dbReference type="EC" id="4.6.1.2"/>
    </reaction>
</comment>
<feature type="chain" id="PRO_5012916675" description="Guanylate cyclase" evidence="18">
    <location>
        <begin position="26"/>
        <end position="1204"/>
    </location>
</feature>
<evidence type="ECO:0000256" key="12">
    <source>
        <dbReference type="ARBA" id="ARBA00023239"/>
    </source>
</evidence>
<dbReference type="Pfam" id="PF07714">
    <property type="entry name" value="PK_Tyr_Ser-Thr"/>
    <property type="match status" value="1"/>
</dbReference>
<evidence type="ECO:0000256" key="8">
    <source>
        <dbReference type="ARBA" id="ARBA00023134"/>
    </source>
</evidence>
<keyword evidence="13 15" id="KW-0141">cGMP biosynthesis</keyword>
<dbReference type="Gene3D" id="1.10.510.10">
    <property type="entry name" value="Transferase(Phosphotransferase) domain 1"/>
    <property type="match status" value="1"/>
</dbReference>
<dbReference type="FunFam" id="1.10.510.10:FF:000420">
    <property type="entry name" value="Guanylate cyclase"/>
    <property type="match status" value="1"/>
</dbReference>
<dbReference type="GO" id="GO:0001653">
    <property type="term" value="F:peptide receptor activity"/>
    <property type="evidence" value="ECO:0007669"/>
    <property type="project" value="TreeGrafter"/>
</dbReference>
<keyword evidence="4 17" id="KW-0812">Transmembrane</keyword>
<organism evidence="21 22">
    <name type="scientific">Mizuhopecten yessoensis</name>
    <name type="common">Japanese scallop</name>
    <name type="synonym">Patinopecten yessoensis</name>
    <dbReference type="NCBI Taxonomy" id="6573"/>
    <lineage>
        <taxon>Eukaryota</taxon>
        <taxon>Metazoa</taxon>
        <taxon>Spiralia</taxon>
        <taxon>Lophotrochozoa</taxon>
        <taxon>Mollusca</taxon>
        <taxon>Bivalvia</taxon>
        <taxon>Autobranchia</taxon>
        <taxon>Pteriomorphia</taxon>
        <taxon>Pectinida</taxon>
        <taxon>Pectinoidea</taxon>
        <taxon>Pectinidae</taxon>
        <taxon>Mizuhopecten</taxon>
    </lineage>
</organism>
<evidence type="ECO:0000256" key="9">
    <source>
        <dbReference type="ARBA" id="ARBA00023136"/>
    </source>
</evidence>
<dbReference type="EC" id="4.6.1.2" evidence="3 15"/>
<dbReference type="GO" id="GO:0035556">
    <property type="term" value="P:intracellular signal transduction"/>
    <property type="evidence" value="ECO:0007669"/>
    <property type="project" value="InterPro"/>
</dbReference>
<dbReference type="InterPro" id="IPR028082">
    <property type="entry name" value="Peripla_BP_I"/>
</dbReference>
<dbReference type="CDD" id="cd06370">
    <property type="entry name" value="PBP1_SAP_GC-like"/>
    <property type="match status" value="1"/>
</dbReference>
<dbReference type="SMART" id="SM00044">
    <property type="entry name" value="CYCc"/>
    <property type="match status" value="1"/>
</dbReference>
<sequence length="1204" mass="136917">MAIVTWNSVVVIIMCVFQNVPGLLSKEVIKLGYITGSERYNINQFYHRPGQSISGAITLAVKEVNEDPHILPNHTLEFVIAETYGMELISIKQTVELLSKDIWAYIGPQETCIHEGRVAAAFNLPMISYYCSESEVSAKTLYPTFCSTRPTASHVSRSVVSILRHLNWRKVTFVHSSEPEFVHTAKTISNLLPQHDIEVTFMKEYKGPYFHLHTENPFVRIVSETFVDTRIYVMLGQFYDFIGLMDHLYDRGLLETGDYYVVGVILGQYDQNDPQRIIKGIFSSNVSLSSVKAFRYFMGVLQSPPVHQEYMEFSEKVNHYLELPPFNYVNPLKNFTLKIIPPEAAFLYDAVWLYARAVHEVLSARGDPKDGALVASKLKFKTYKSAMGYENRINSNGDAMGNFSLIARKSGLVDNQTVWHLSPIGVFQLNENFSELPEFRLYDAESFDWPYGKVPVDEPACGFRREKCIRPKSYTTEILFGVAGGILLIVVIISVLIYRNWRYEQDLASLLWKIDYKDISMRNQFGGTMNHLLSTNRRTMGRATSQISLGSQNEIDYRQLFTKVGTYRGTIAAIRIVNKKNVELTRNVRKELKLMRELRHDNINPFIGACIDSPHILIVSAYCPRGSLQDILENDDLQLDSMFIASLVFDIVRGMIYLHGSEIRYHGKLRSSNCVVDSRWVVKITDFGLNEFMAGAEENFEEYAYYRNLLWLAPEILRRNKFRRISGTQAGDVYSFAVILYEIHSRRGPYGNTTLSPKEIIKRVASTTIDPPFRPRLAELDTTPKFVTDVIKECWDEDTIKRPDFKAIRTKLKPLQKGMKPNIFDNMIAIMEKYASNLEAVVEERTDQLIEEKKKTEELLQQMLPRYVAEQLKRGKEVEAESFDSVTIYFSDICGFTAMSSESTPMQVVNLLNDLYTLFDSIVENYDVYKVETIGDAYMVVSGLPTRNGINHAGEIASMSLQLLDSIKKFKIRHRQDATIRLRVGIHSGSCVAGVVGLKMPRYCLFGDTVNTASRMESTGEALKIHCSNTTRMLLEDLGGYHMTERGMVAMKGKGDVLTYWLLGEDKRHRVKRLSTSNSPVKSPSLSGNNNRVYDVQCVCSITDSAEPLGDGLVDAQYVRQNGDAVPLYTNSGASKQNFLKMWPQKQINKMSSPKSWKQLHFSESENDDRDQDCLNSRVSVEMSPLISSAQGTSRSSGYPYEEV</sequence>
<accession>A0A210QCM1</accession>
<evidence type="ECO:0000256" key="10">
    <source>
        <dbReference type="ARBA" id="ARBA00023170"/>
    </source>
</evidence>
<dbReference type="GO" id="GO:0005886">
    <property type="term" value="C:plasma membrane"/>
    <property type="evidence" value="ECO:0007669"/>
    <property type="project" value="TreeGrafter"/>
</dbReference>
<evidence type="ECO:0000256" key="17">
    <source>
        <dbReference type="SAM" id="Phobius"/>
    </source>
</evidence>
<dbReference type="STRING" id="6573.A0A210QCM1"/>
<evidence type="ECO:0000256" key="6">
    <source>
        <dbReference type="ARBA" id="ARBA00022741"/>
    </source>
</evidence>
<evidence type="ECO:0000313" key="22">
    <source>
        <dbReference type="Proteomes" id="UP000242188"/>
    </source>
</evidence>
<dbReference type="InterPro" id="IPR050401">
    <property type="entry name" value="Cyclic_nucleotide_synthase"/>
</dbReference>
<evidence type="ECO:0000256" key="4">
    <source>
        <dbReference type="ARBA" id="ARBA00022692"/>
    </source>
</evidence>
<dbReference type="InterPro" id="IPR018297">
    <property type="entry name" value="A/G_cyclase_CS"/>
</dbReference>
<protein>
    <recommendedName>
        <fullName evidence="3 15">Guanylate cyclase</fullName>
        <ecNumber evidence="3 15">4.6.1.2</ecNumber>
    </recommendedName>
</protein>
<dbReference type="SUPFAM" id="SSF55073">
    <property type="entry name" value="Nucleotide cyclase"/>
    <property type="match status" value="1"/>
</dbReference>
<dbReference type="GO" id="GO:0004672">
    <property type="term" value="F:protein kinase activity"/>
    <property type="evidence" value="ECO:0007669"/>
    <property type="project" value="InterPro"/>
</dbReference>
<evidence type="ECO:0000256" key="18">
    <source>
        <dbReference type="SAM" id="SignalP"/>
    </source>
</evidence>
<keyword evidence="11" id="KW-0325">Glycoprotein</keyword>
<evidence type="ECO:0000256" key="1">
    <source>
        <dbReference type="ARBA" id="ARBA00001436"/>
    </source>
</evidence>
<dbReference type="GO" id="GO:0005524">
    <property type="term" value="F:ATP binding"/>
    <property type="evidence" value="ECO:0007669"/>
    <property type="project" value="InterPro"/>
</dbReference>
<dbReference type="Gene3D" id="6.10.250.780">
    <property type="match status" value="1"/>
</dbReference>
<dbReference type="Gene3D" id="3.40.50.2300">
    <property type="match status" value="2"/>
</dbReference>
<keyword evidence="5 18" id="KW-0732">Signal</keyword>
<feature type="domain" description="Protein kinase" evidence="19">
    <location>
        <begin position="541"/>
        <end position="816"/>
    </location>
</feature>
<evidence type="ECO:0000256" key="5">
    <source>
        <dbReference type="ARBA" id="ARBA00022729"/>
    </source>
</evidence>
<evidence type="ECO:0000256" key="3">
    <source>
        <dbReference type="ARBA" id="ARBA00012202"/>
    </source>
</evidence>
<dbReference type="EMBL" id="NEDP02004182">
    <property type="protein sequence ID" value="OWF46455.1"/>
    <property type="molecule type" value="Genomic_DNA"/>
</dbReference>
<dbReference type="Gene3D" id="3.30.70.1230">
    <property type="entry name" value="Nucleotide cyclase"/>
    <property type="match status" value="1"/>
</dbReference>
<keyword evidence="7 17" id="KW-1133">Transmembrane helix</keyword>
<keyword evidence="10" id="KW-0675">Receptor</keyword>
<dbReference type="PROSITE" id="PS00452">
    <property type="entry name" value="GUANYLATE_CYCLASE_1"/>
    <property type="match status" value="1"/>
</dbReference>
<comment type="similarity">
    <text evidence="14">Belongs to the adenylyl cyclase class-4/guanylyl cyclase family.</text>
</comment>